<keyword evidence="1" id="KW-0812">Transmembrane</keyword>
<evidence type="ECO:0000313" key="2">
    <source>
        <dbReference type="EMBL" id="HJA98693.1"/>
    </source>
</evidence>
<feature type="transmembrane region" description="Helical" evidence="1">
    <location>
        <begin position="58"/>
        <end position="81"/>
    </location>
</feature>
<proteinExistence type="predicted"/>
<feature type="transmembrane region" description="Helical" evidence="1">
    <location>
        <begin position="113"/>
        <end position="132"/>
    </location>
</feature>
<dbReference type="AlphaFoldDB" id="A0A9D2L3I3"/>
<evidence type="ECO:0000313" key="3">
    <source>
        <dbReference type="Proteomes" id="UP000824259"/>
    </source>
</evidence>
<reference evidence="2" key="2">
    <citation type="submission" date="2021-04" db="EMBL/GenBank/DDBJ databases">
        <authorList>
            <person name="Gilroy R."/>
        </authorList>
    </citation>
    <scope>NUCLEOTIDE SEQUENCE</scope>
    <source>
        <strain evidence="2">CHK169-11906</strain>
    </source>
</reference>
<sequence length="189" mass="21365">MLKQIFNPMLKYIDDGKFFREPFKWLYAILGILNLLAPIGVLVFIIDSGFFKIASGGMIVAFILMWLILCLVMWFGFLLWWNRREKVYHASAQGDDFVAIPVYSHFIQTIGEWIGMIVGIGGPLFTLIALIFGEGGQVTALMMKVPYGPSFWYIILLPIGGFLIVVMARALAEMLRALAAIANNTRHRE</sequence>
<reference evidence="2" key="1">
    <citation type="journal article" date="2021" name="PeerJ">
        <title>Extensive microbial diversity within the chicken gut microbiome revealed by metagenomics and culture.</title>
        <authorList>
            <person name="Gilroy R."/>
            <person name="Ravi A."/>
            <person name="Getino M."/>
            <person name="Pursley I."/>
            <person name="Horton D.L."/>
            <person name="Alikhan N.F."/>
            <person name="Baker D."/>
            <person name="Gharbi K."/>
            <person name="Hall N."/>
            <person name="Watson M."/>
            <person name="Adriaenssens E.M."/>
            <person name="Foster-Nyarko E."/>
            <person name="Jarju S."/>
            <person name="Secka A."/>
            <person name="Antonio M."/>
            <person name="Oren A."/>
            <person name="Chaudhuri R.R."/>
            <person name="La Ragione R."/>
            <person name="Hildebrand F."/>
            <person name="Pallen M.J."/>
        </authorList>
    </citation>
    <scope>NUCLEOTIDE SEQUENCE</scope>
    <source>
        <strain evidence="2">CHK169-11906</strain>
    </source>
</reference>
<comment type="caution">
    <text evidence="2">The sequence shown here is derived from an EMBL/GenBank/DDBJ whole genome shotgun (WGS) entry which is preliminary data.</text>
</comment>
<feature type="transmembrane region" description="Helical" evidence="1">
    <location>
        <begin position="152"/>
        <end position="172"/>
    </location>
</feature>
<evidence type="ECO:0000256" key="1">
    <source>
        <dbReference type="SAM" id="Phobius"/>
    </source>
</evidence>
<accession>A0A9D2L3I3</accession>
<gene>
    <name evidence="2" type="ORF">H9779_03725</name>
</gene>
<feature type="transmembrane region" description="Helical" evidence="1">
    <location>
        <begin position="25"/>
        <end position="46"/>
    </location>
</feature>
<organism evidence="2 3">
    <name type="scientific">Candidatus Alistipes avicola</name>
    <dbReference type="NCBI Taxonomy" id="2838432"/>
    <lineage>
        <taxon>Bacteria</taxon>
        <taxon>Pseudomonadati</taxon>
        <taxon>Bacteroidota</taxon>
        <taxon>Bacteroidia</taxon>
        <taxon>Bacteroidales</taxon>
        <taxon>Rikenellaceae</taxon>
        <taxon>Alistipes</taxon>
    </lineage>
</organism>
<protein>
    <submittedName>
        <fullName evidence="2">Uncharacterized protein</fullName>
    </submittedName>
</protein>
<name>A0A9D2L3I3_9BACT</name>
<keyword evidence="1" id="KW-1133">Transmembrane helix</keyword>
<keyword evidence="1" id="KW-0472">Membrane</keyword>
<dbReference type="Proteomes" id="UP000824259">
    <property type="component" value="Unassembled WGS sequence"/>
</dbReference>
<dbReference type="EMBL" id="DWYR01000009">
    <property type="protein sequence ID" value="HJA98693.1"/>
    <property type="molecule type" value="Genomic_DNA"/>
</dbReference>